<feature type="transmembrane region" description="Helical" evidence="7">
    <location>
        <begin position="543"/>
        <end position="564"/>
    </location>
</feature>
<evidence type="ECO:0000313" key="9">
    <source>
        <dbReference type="EMBL" id="GAA3023100.1"/>
    </source>
</evidence>
<dbReference type="PANTHER" id="PTHR33406:SF11">
    <property type="entry name" value="MEMBRANE PROTEIN SCO6666-RELATED"/>
    <property type="match status" value="1"/>
</dbReference>
<feature type="transmembrane region" description="Helical" evidence="7">
    <location>
        <begin position="377"/>
        <end position="398"/>
    </location>
</feature>
<dbReference type="InterPro" id="IPR000731">
    <property type="entry name" value="SSD"/>
</dbReference>
<feature type="transmembrane region" description="Helical" evidence="7">
    <location>
        <begin position="179"/>
        <end position="198"/>
    </location>
</feature>
<evidence type="ECO:0000256" key="4">
    <source>
        <dbReference type="ARBA" id="ARBA00022692"/>
    </source>
</evidence>
<comment type="subcellular location">
    <subcellularLocation>
        <location evidence="1">Cell membrane</location>
        <topology evidence="1">Multi-pass membrane protein</topology>
    </subcellularLocation>
</comment>
<keyword evidence="10" id="KW-1185">Reference proteome</keyword>
<evidence type="ECO:0000256" key="1">
    <source>
        <dbReference type="ARBA" id="ARBA00004651"/>
    </source>
</evidence>
<reference evidence="10" key="1">
    <citation type="journal article" date="2019" name="Int. J. Syst. Evol. Microbiol.">
        <title>The Global Catalogue of Microorganisms (GCM) 10K type strain sequencing project: providing services to taxonomists for standard genome sequencing and annotation.</title>
        <authorList>
            <consortium name="The Broad Institute Genomics Platform"/>
            <consortium name="The Broad Institute Genome Sequencing Center for Infectious Disease"/>
            <person name="Wu L."/>
            <person name="Ma J."/>
        </authorList>
    </citation>
    <scope>NUCLEOTIDE SEQUENCE [LARGE SCALE GENOMIC DNA]</scope>
    <source>
        <strain evidence="10">JCM 14234</strain>
    </source>
</reference>
<comment type="caution">
    <text evidence="9">The sequence shown here is derived from an EMBL/GenBank/DDBJ whole genome shotgun (WGS) entry which is preliminary data.</text>
</comment>
<gene>
    <name evidence="9" type="ORF">GCM10010528_01440</name>
</gene>
<protein>
    <submittedName>
        <fullName evidence="9">MMPL family transporter</fullName>
    </submittedName>
</protein>
<accession>A0ABP6KVB0</accession>
<dbReference type="InterPro" id="IPR050545">
    <property type="entry name" value="Mycobact_MmpL"/>
</dbReference>
<evidence type="ECO:0000259" key="8">
    <source>
        <dbReference type="PROSITE" id="PS50156"/>
    </source>
</evidence>
<keyword evidence="3" id="KW-1003">Cell membrane</keyword>
<feature type="transmembrane region" description="Helical" evidence="7">
    <location>
        <begin position="310"/>
        <end position="335"/>
    </location>
</feature>
<keyword evidence="6 7" id="KW-0472">Membrane</keyword>
<dbReference type="RefSeq" id="WP_290703537.1">
    <property type="nucleotide sequence ID" value="NZ_BAAAVS010000001.1"/>
</dbReference>
<feature type="transmembrane region" description="Helical" evidence="7">
    <location>
        <begin position="205"/>
        <end position="228"/>
    </location>
</feature>
<evidence type="ECO:0000256" key="7">
    <source>
        <dbReference type="SAM" id="Phobius"/>
    </source>
</evidence>
<dbReference type="InterPro" id="IPR004869">
    <property type="entry name" value="MMPL_dom"/>
</dbReference>
<feature type="transmembrane region" description="Helical" evidence="7">
    <location>
        <begin position="569"/>
        <end position="587"/>
    </location>
</feature>
<dbReference type="Pfam" id="PF03176">
    <property type="entry name" value="MMPL"/>
    <property type="match status" value="2"/>
</dbReference>
<feature type="transmembrane region" description="Helical" evidence="7">
    <location>
        <begin position="680"/>
        <end position="703"/>
    </location>
</feature>
<keyword evidence="4 7" id="KW-0812">Transmembrane</keyword>
<organism evidence="9 10">
    <name type="scientific">Gordonia defluvii</name>
    <dbReference type="NCBI Taxonomy" id="283718"/>
    <lineage>
        <taxon>Bacteria</taxon>
        <taxon>Bacillati</taxon>
        <taxon>Actinomycetota</taxon>
        <taxon>Actinomycetes</taxon>
        <taxon>Mycobacteriales</taxon>
        <taxon>Gordoniaceae</taxon>
        <taxon>Gordonia</taxon>
    </lineage>
</organism>
<comment type="similarity">
    <text evidence="2">Belongs to the resistance-nodulation-cell division (RND) (TC 2.A.6) family. MmpL subfamily.</text>
</comment>
<feature type="domain" description="SSD" evidence="8">
    <location>
        <begin position="564"/>
        <end position="709"/>
    </location>
</feature>
<dbReference type="PANTHER" id="PTHR33406">
    <property type="entry name" value="MEMBRANE PROTEIN MJ1562-RELATED"/>
    <property type="match status" value="1"/>
</dbReference>
<feature type="transmembrane region" description="Helical" evidence="7">
    <location>
        <begin position="283"/>
        <end position="304"/>
    </location>
</feature>
<feature type="domain" description="SSD" evidence="8">
    <location>
        <begin position="212"/>
        <end position="333"/>
    </location>
</feature>
<dbReference type="SUPFAM" id="SSF82866">
    <property type="entry name" value="Multidrug efflux transporter AcrB transmembrane domain"/>
    <property type="match status" value="2"/>
</dbReference>
<dbReference type="Gene3D" id="1.20.1640.10">
    <property type="entry name" value="Multidrug efflux transporter AcrB transmembrane domain"/>
    <property type="match status" value="2"/>
</dbReference>
<evidence type="ECO:0000256" key="3">
    <source>
        <dbReference type="ARBA" id="ARBA00022475"/>
    </source>
</evidence>
<dbReference type="Proteomes" id="UP001501035">
    <property type="component" value="Unassembled WGS sequence"/>
</dbReference>
<sequence>MERLTRTVLAAPKTILIGAFVLLVLFGVYGGGVAGHLLSGGFEDPHSESAQAAKILENEFERGGIQVIFKLDAPNRDVTADPVVARVGQRLVTDLKEFDFVQQPILSIWSDPAAAKNLVSTDKSSTLIVVPLAGGENVAPGHAEDLADRFAGETDGVRITATGQGKVFADTNKQVSKDLFLAESIAIPISFVALVLIFGGIIAAALPLAVGIFAIAGTLALLRLFALFSDVSIFAMNLATAMGLALAIDYTLLIITRYREEVARGGSRESAIYRAMATAGRTVTFSAITVGLSLSGLLLFPQYFLRSFAYAGLAVVVVALLGSLVITPALLAVLGDRIDSGDLRKPVRRLFGRPEHGFIPVEQTWWYRFVQWVLRRAVPIALIATAVLMVLGAPFLSIKLGFPDDRILPTSHSSRVAMDEIRADYPRKLGGEVTVVVSGSSDRVVDDYAARLSAVPGVDAVTSPDGVFAQGRPIAPRQSEDRSGDHRVLTVVSNTDPLDEAGKALLAGLRAVPKPADTDVKFAGIAASTEDTVASIYRHLPWVLLWIAVATFVLLFLFTGSVVLPVKALVLNMLSLSATFGAIVWIFQEGNAGALGTTATGFITATMPILMFCVAFGLSMDYEVFLLGRIREEWLKSGKTRADSDHAVAFGLASTGRVITAAALLMAIVFAAMIASQVSFMRMFGLGLTIAVLMDATLIRMLLVPAFMRLAGRANWWAPAPLRRLHDRIGLSES</sequence>
<evidence type="ECO:0000256" key="5">
    <source>
        <dbReference type="ARBA" id="ARBA00022989"/>
    </source>
</evidence>
<keyword evidence="5 7" id="KW-1133">Transmembrane helix</keyword>
<name>A0ABP6KVB0_9ACTN</name>
<evidence type="ECO:0000256" key="6">
    <source>
        <dbReference type="ARBA" id="ARBA00023136"/>
    </source>
</evidence>
<feature type="transmembrane region" description="Helical" evidence="7">
    <location>
        <begin position="648"/>
        <end position="674"/>
    </location>
</feature>
<evidence type="ECO:0000313" key="10">
    <source>
        <dbReference type="Proteomes" id="UP001501035"/>
    </source>
</evidence>
<proteinExistence type="inferred from homology"/>
<dbReference type="EMBL" id="BAAAVS010000001">
    <property type="protein sequence ID" value="GAA3023100.1"/>
    <property type="molecule type" value="Genomic_DNA"/>
</dbReference>
<evidence type="ECO:0000256" key="2">
    <source>
        <dbReference type="ARBA" id="ARBA00010157"/>
    </source>
</evidence>
<feature type="transmembrane region" description="Helical" evidence="7">
    <location>
        <begin position="234"/>
        <end position="255"/>
    </location>
</feature>
<dbReference type="PROSITE" id="PS50156">
    <property type="entry name" value="SSD"/>
    <property type="match status" value="2"/>
</dbReference>